<feature type="compositionally biased region" description="Basic and acidic residues" evidence="7">
    <location>
        <begin position="139"/>
        <end position="149"/>
    </location>
</feature>
<accession>A0A8R1XRH7</accession>
<feature type="region of interest" description="Disordered" evidence="7">
    <location>
        <begin position="134"/>
        <end position="198"/>
    </location>
</feature>
<dbReference type="InterPro" id="IPR001356">
    <property type="entry name" value="HD"/>
</dbReference>
<feature type="region of interest" description="Disordered" evidence="7">
    <location>
        <begin position="358"/>
        <end position="389"/>
    </location>
</feature>
<dbReference type="EMBL" id="CMVM020000072">
    <property type="status" value="NOT_ANNOTATED_CDS"/>
    <property type="molecule type" value="Genomic_DNA"/>
</dbReference>
<dbReference type="Gene3D" id="1.10.10.60">
    <property type="entry name" value="Homeodomain-like"/>
    <property type="match status" value="1"/>
</dbReference>
<dbReference type="SUPFAM" id="SSF46689">
    <property type="entry name" value="Homeodomain-like"/>
    <property type="match status" value="1"/>
</dbReference>
<evidence type="ECO:0000259" key="8">
    <source>
        <dbReference type="PROSITE" id="PS50071"/>
    </source>
</evidence>
<feature type="DNA-binding region" description="Homeobox" evidence="5">
    <location>
        <begin position="196"/>
        <end position="255"/>
    </location>
</feature>
<feature type="compositionally biased region" description="Low complexity" evidence="7">
    <location>
        <begin position="7"/>
        <end position="20"/>
    </location>
</feature>
<dbReference type="InterPro" id="IPR009057">
    <property type="entry name" value="Homeodomain-like_sf"/>
</dbReference>
<dbReference type="GO" id="GO:0005634">
    <property type="term" value="C:nucleus"/>
    <property type="evidence" value="ECO:0007669"/>
    <property type="project" value="UniProtKB-SubCell"/>
</dbReference>
<feature type="compositionally biased region" description="Polar residues" evidence="7">
    <location>
        <begin position="168"/>
        <end position="189"/>
    </location>
</feature>
<evidence type="ECO:0000256" key="2">
    <source>
        <dbReference type="ARBA" id="ARBA00023125"/>
    </source>
</evidence>
<keyword evidence="2 5" id="KW-0238">DNA-binding</keyword>
<comment type="subcellular location">
    <subcellularLocation>
        <location evidence="1 5 6">Nucleus</location>
    </subcellularLocation>
</comment>
<evidence type="ECO:0000256" key="3">
    <source>
        <dbReference type="ARBA" id="ARBA00023155"/>
    </source>
</evidence>
<dbReference type="InterPro" id="IPR017970">
    <property type="entry name" value="Homeobox_CS"/>
</dbReference>
<organism evidence="9 10">
    <name type="scientific">Onchocerca volvulus</name>
    <dbReference type="NCBI Taxonomy" id="6282"/>
    <lineage>
        <taxon>Eukaryota</taxon>
        <taxon>Metazoa</taxon>
        <taxon>Ecdysozoa</taxon>
        <taxon>Nematoda</taxon>
        <taxon>Chromadorea</taxon>
        <taxon>Rhabditida</taxon>
        <taxon>Spirurina</taxon>
        <taxon>Spiruromorpha</taxon>
        <taxon>Filarioidea</taxon>
        <taxon>Onchocercidae</taxon>
        <taxon>Onchocerca</taxon>
    </lineage>
</organism>
<reference evidence="9" key="2">
    <citation type="submission" date="2022-06" db="UniProtKB">
        <authorList>
            <consortium name="EnsemblMetazoa"/>
        </authorList>
    </citation>
    <scope>IDENTIFICATION</scope>
</reference>
<dbReference type="Pfam" id="PF00046">
    <property type="entry name" value="Homeodomain"/>
    <property type="match status" value="1"/>
</dbReference>
<dbReference type="GO" id="GO:0000981">
    <property type="term" value="F:DNA-binding transcription factor activity, RNA polymerase II-specific"/>
    <property type="evidence" value="ECO:0007669"/>
    <property type="project" value="InterPro"/>
</dbReference>
<dbReference type="PROSITE" id="PS00027">
    <property type="entry name" value="HOMEOBOX_1"/>
    <property type="match status" value="1"/>
</dbReference>
<protein>
    <submittedName>
        <fullName evidence="9">Homeobox domain-containing protein</fullName>
    </submittedName>
</protein>
<dbReference type="FunFam" id="1.10.10.60:FF:000291">
    <property type="entry name" value="ALX homeobox protein 1"/>
    <property type="match status" value="1"/>
</dbReference>
<dbReference type="GO" id="GO:0000977">
    <property type="term" value="F:RNA polymerase II transcription regulatory region sequence-specific DNA binding"/>
    <property type="evidence" value="ECO:0007669"/>
    <property type="project" value="TreeGrafter"/>
</dbReference>
<evidence type="ECO:0000256" key="5">
    <source>
        <dbReference type="PROSITE-ProRule" id="PRU00108"/>
    </source>
</evidence>
<evidence type="ECO:0000256" key="4">
    <source>
        <dbReference type="ARBA" id="ARBA00023242"/>
    </source>
</evidence>
<dbReference type="Proteomes" id="UP000024404">
    <property type="component" value="Unassembled WGS sequence"/>
</dbReference>
<proteinExistence type="predicted"/>
<evidence type="ECO:0000256" key="6">
    <source>
        <dbReference type="RuleBase" id="RU000682"/>
    </source>
</evidence>
<name>A0A8R1XRH7_ONCVO</name>
<feature type="compositionally biased region" description="Low complexity" evidence="7">
    <location>
        <begin position="376"/>
        <end position="389"/>
    </location>
</feature>
<evidence type="ECO:0000256" key="7">
    <source>
        <dbReference type="SAM" id="MobiDB-lite"/>
    </source>
</evidence>
<feature type="compositionally biased region" description="Polar residues" evidence="7">
    <location>
        <begin position="150"/>
        <end position="160"/>
    </location>
</feature>
<dbReference type="PANTHER" id="PTHR24329:SF543">
    <property type="entry name" value="FI01017P-RELATED"/>
    <property type="match status" value="1"/>
</dbReference>
<reference evidence="10" key="1">
    <citation type="submission" date="2013-10" db="EMBL/GenBank/DDBJ databases">
        <title>Genome sequencing of Onchocerca volvulus.</title>
        <authorList>
            <person name="Cotton J."/>
            <person name="Tsai J."/>
            <person name="Stanley E."/>
            <person name="Tracey A."/>
            <person name="Holroyd N."/>
            <person name="Lustigman S."/>
            <person name="Berriman M."/>
        </authorList>
    </citation>
    <scope>NUCLEOTIDE SEQUENCE</scope>
</reference>
<dbReference type="PANTHER" id="PTHR24329">
    <property type="entry name" value="HOMEOBOX PROTEIN ARISTALESS"/>
    <property type="match status" value="1"/>
</dbReference>
<dbReference type="InterPro" id="IPR050649">
    <property type="entry name" value="Paired_Homeobox_TFs"/>
</dbReference>
<dbReference type="OMA" id="QHLQRMI"/>
<sequence length="526" mass="56713">MPEKLLTTTGCPEKTTTPDTVEVDPGESDNKPQEATSKTPVVVPTTVPNLAPFLLRPPLTMTQLLYEQQKVIFAQQQQQQQQKQQQQTSITSSNGSTNSLSNGFSAVALAKPSETSSFRNSSFAISALTATATKSKVVQRKDSDDERQSNHAGGSESSAGTMGHNMKPSVSNDLLSINDRPSSCSNSPEDNGKRKQRRYRTTFSAYQLDELEKVFARTHYPDVFTREELAQRVILTEARVQVWFQNRRAKWRKQERTSTVHPYGHAASHHIPRTSHPLMHPHPYALLAAAAAQQSAENGADPAAIMAAMNAQHQAIESMMNPAAFMATATPTLLNPTNLTSTPLKDIIDPIRRSSPIATIASTNNEPNTTNSDGASTSTPVSTITSSVSPEVVERSKTIGNVNSVISSSTKLPTFIPAISTTNNAALATGTDLTSFVLSGYQQQLAAANYMQHLQRMIAMDNLSKQYSGIWPGTAATIAPLVGATTATAGSWPETQQHMFGSLMTSGANIMGSRKSPVNLTNSKDG</sequence>
<feature type="region of interest" description="Disordered" evidence="7">
    <location>
        <begin position="1"/>
        <end position="41"/>
    </location>
</feature>
<keyword evidence="4 5" id="KW-0539">Nucleus</keyword>
<dbReference type="CDD" id="cd00086">
    <property type="entry name" value="homeodomain"/>
    <property type="match status" value="1"/>
</dbReference>
<evidence type="ECO:0000313" key="9">
    <source>
        <dbReference type="EnsemblMetazoa" id="OVOC2146.1"/>
    </source>
</evidence>
<dbReference type="SMART" id="SM00389">
    <property type="entry name" value="HOX"/>
    <property type="match status" value="1"/>
</dbReference>
<feature type="domain" description="Homeobox" evidence="8">
    <location>
        <begin position="194"/>
        <end position="254"/>
    </location>
</feature>
<feature type="compositionally biased region" description="Polar residues" evidence="7">
    <location>
        <begin position="358"/>
        <end position="375"/>
    </location>
</feature>
<dbReference type="EnsemblMetazoa" id="OVOC2146.1">
    <property type="protein sequence ID" value="OVOC2146.1"/>
    <property type="gene ID" value="WBGene00238955"/>
</dbReference>
<keyword evidence="3 5" id="KW-0371">Homeobox</keyword>
<evidence type="ECO:0000256" key="1">
    <source>
        <dbReference type="ARBA" id="ARBA00004123"/>
    </source>
</evidence>
<dbReference type="AlphaFoldDB" id="A0A8R1XRH7"/>
<dbReference type="PROSITE" id="PS50071">
    <property type="entry name" value="HOMEOBOX_2"/>
    <property type="match status" value="1"/>
</dbReference>
<keyword evidence="10" id="KW-1185">Reference proteome</keyword>
<evidence type="ECO:0000313" key="10">
    <source>
        <dbReference type="Proteomes" id="UP000024404"/>
    </source>
</evidence>